<dbReference type="GO" id="GO:0006412">
    <property type="term" value="P:translation"/>
    <property type="evidence" value="ECO:0007669"/>
    <property type="project" value="UniProtKB-KW"/>
</dbReference>
<dbReference type="InterPro" id="IPR004369">
    <property type="entry name" value="Prolyl-tRNA_editing_YbaK/EbsC"/>
</dbReference>
<dbReference type="PANTHER" id="PTHR30411">
    <property type="entry name" value="CYTOPLASMIC PROTEIN"/>
    <property type="match status" value="1"/>
</dbReference>
<comment type="caution">
    <text evidence="6">The sequence shown here is derived from an EMBL/GenBank/DDBJ whole genome shotgun (WGS) entry which is preliminary data.</text>
</comment>
<dbReference type="NCBIfam" id="TIGR00011">
    <property type="entry name" value="YbaK_EbsC"/>
    <property type="match status" value="1"/>
</dbReference>
<dbReference type="Proteomes" id="UP000490386">
    <property type="component" value="Unassembled WGS sequence"/>
</dbReference>
<feature type="domain" description="YbaK/aminoacyl-tRNA synthetase-associated" evidence="5">
    <location>
        <begin position="36"/>
        <end position="148"/>
    </location>
</feature>
<protein>
    <recommendedName>
        <fullName evidence="4">Cys-tRNA(Pro)/Cys-tRNA(Cys) deacylase</fullName>
        <ecNumber evidence="4">4.2.-.-</ecNumber>
    </recommendedName>
</protein>
<accession>A0A7J5B1G5</accession>
<dbReference type="InterPro" id="IPR007214">
    <property type="entry name" value="YbaK/aa-tRNA-synth-assoc-dom"/>
</dbReference>
<evidence type="ECO:0000259" key="5">
    <source>
        <dbReference type="Pfam" id="PF04073"/>
    </source>
</evidence>
<dbReference type="Pfam" id="PF04073">
    <property type="entry name" value="tRNA_edit"/>
    <property type="match status" value="1"/>
</dbReference>
<keyword evidence="2 4" id="KW-0648">Protein biosynthesis</keyword>
<dbReference type="SUPFAM" id="SSF55826">
    <property type="entry name" value="YbaK/ProRS associated domain"/>
    <property type="match status" value="1"/>
</dbReference>
<evidence type="ECO:0000256" key="3">
    <source>
        <dbReference type="ARBA" id="ARBA00023239"/>
    </source>
</evidence>
<evidence type="ECO:0000256" key="2">
    <source>
        <dbReference type="ARBA" id="ARBA00022917"/>
    </source>
</evidence>
<dbReference type="EC" id="4.2.-.-" evidence="4"/>
<dbReference type="PIRSF" id="PIRSF006181">
    <property type="entry name" value="EbsC_YbaK"/>
    <property type="match status" value="1"/>
</dbReference>
<dbReference type="CDD" id="cd00002">
    <property type="entry name" value="YbaK_deacylase"/>
    <property type="match status" value="1"/>
</dbReference>
<dbReference type="Gene3D" id="3.90.960.10">
    <property type="entry name" value="YbaK/aminoacyl-tRNA synthetase-associated domain"/>
    <property type="match status" value="1"/>
</dbReference>
<keyword evidence="3 4" id="KW-0456">Lyase</keyword>
<dbReference type="EMBL" id="WBJX01000003">
    <property type="protein sequence ID" value="KAB1637692.1"/>
    <property type="molecule type" value="Genomic_DNA"/>
</dbReference>
<evidence type="ECO:0000256" key="4">
    <source>
        <dbReference type="PIRNR" id="PIRNR006181"/>
    </source>
</evidence>
<keyword evidence="7" id="KW-1185">Reference proteome</keyword>
<organism evidence="6 7">
    <name type="scientific">Pseudoclavibacter terrae</name>
    <dbReference type="NCBI Taxonomy" id="1530195"/>
    <lineage>
        <taxon>Bacteria</taxon>
        <taxon>Bacillati</taxon>
        <taxon>Actinomycetota</taxon>
        <taxon>Actinomycetes</taxon>
        <taxon>Micrococcales</taxon>
        <taxon>Microbacteriaceae</taxon>
        <taxon>Pseudoclavibacter</taxon>
    </lineage>
</organism>
<evidence type="ECO:0000313" key="6">
    <source>
        <dbReference type="EMBL" id="KAB1637692.1"/>
    </source>
</evidence>
<sequence length="161" mass="16897">MARAPITPATKALDAAGVEHVIHSYVHDPGVSAFGAEAAEKLGIDEARVFKTLVVQLDDKQLAVAVVPVSGSLDLRSLAQAAGCKRAALADTALAEKRTGYVRGGISPFGQRMRLATYLDESAFAHPTIFVSGGRRGLDIEVAPDALLHATEGQRAPIARD</sequence>
<dbReference type="AlphaFoldDB" id="A0A7J5B1G5"/>
<name>A0A7J5B1G5_9MICO</name>
<dbReference type="RefSeq" id="WP_151423876.1">
    <property type="nucleotide sequence ID" value="NZ_WBJX01000003.1"/>
</dbReference>
<evidence type="ECO:0000256" key="1">
    <source>
        <dbReference type="ARBA" id="ARBA00009798"/>
    </source>
</evidence>
<gene>
    <name evidence="6" type="primary">ybaK</name>
    <name evidence="6" type="ORF">F8O03_10785</name>
</gene>
<proteinExistence type="inferred from homology"/>
<comment type="similarity">
    <text evidence="1 4">Belongs to the prolyl-tRNA editing family. YbaK/EbsC subfamily.</text>
</comment>
<dbReference type="GO" id="GO:0002161">
    <property type="term" value="F:aminoacyl-tRNA deacylase activity"/>
    <property type="evidence" value="ECO:0007669"/>
    <property type="project" value="InterPro"/>
</dbReference>
<dbReference type="OrthoDB" id="9809296at2"/>
<dbReference type="PANTHER" id="PTHR30411:SF0">
    <property type="entry name" value="CYS-TRNA(PRO)_CYS-TRNA(CYS) DEACYLASE YBAK"/>
    <property type="match status" value="1"/>
</dbReference>
<dbReference type="GO" id="GO:0016829">
    <property type="term" value="F:lyase activity"/>
    <property type="evidence" value="ECO:0007669"/>
    <property type="project" value="UniProtKB-KW"/>
</dbReference>
<reference evidence="6 7" key="1">
    <citation type="submission" date="2019-09" db="EMBL/GenBank/DDBJ databases">
        <title>Phylogeny of genus Pseudoclavibacter and closely related genus.</title>
        <authorList>
            <person name="Li Y."/>
        </authorList>
    </citation>
    <scope>NUCLEOTIDE SEQUENCE [LARGE SCALE GENOMIC DNA]</scope>
    <source>
        <strain evidence="6 7">THG-MD12</strain>
    </source>
</reference>
<evidence type="ECO:0000313" key="7">
    <source>
        <dbReference type="Proteomes" id="UP000490386"/>
    </source>
</evidence>
<dbReference type="InterPro" id="IPR036754">
    <property type="entry name" value="YbaK/aa-tRNA-synt-asso_dom_sf"/>
</dbReference>